<keyword evidence="3" id="KW-1185">Reference proteome</keyword>
<feature type="region of interest" description="Disordered" evidence="1">
    <location>
        <begin position="1"/>
        <end position="38"/>
    </location>
</feature>
<feature type="region of interest" description="Disordered" evidence="1">
    <location>
        <begin position="67"/>
        <end position="142"/>
    </location>
</feature>
<sequence>MTHSVSQPVFLKTSDKTNVTAHEDASGQATENGPRHRQVHRIADDFEDEGDSLTLCGYGDVSFSEAYNTPAPTTGNYPLRPKHSRPPKPSRLGTKMHLPLDDDDDVSGNSHNEIVHTIRPSPAQIPEETSEGAEDLSFTLDGSDDYSTSDILAFLEDFKAARDASLDIQAATTLALGHRMNNLNYLPSRIDSATGSEPIGTASGPIDANGQGAAQEAGRRTRKSNSKGTREPYTQRQGYSQRWEGSSTTF</sequence>
<accession>A0A0C3PP35</accession>
<feature type="compositionally biased region" description="Polar residues" evidence="1">
    <location>
        <begin position="232"/>
        <end position="250"/>
    </location>
</feature>
<protein>
    <submittedName>
        <fullName evidence="2">Uncharacterized protein</fullName>
    </submittedName>
</protein>
<organism evidence="2 3">
    <name type="scientific">Phlebiopsis gigantea (strain 11061_1 CR5-6)</name>
    <name type="common">White-rot fungus</name>
    <name type="synonym">Peniophora gigantea</name>
    <dbReference type="NCBI Taxonomy" id="745531"/>
    <lineage>
        <taxon>Eukaryota</taxon>
        <taxon>Fungi</taxon>
        <taxon>Dikarya</taxon>
        <taxon>Basidiomycota</taxon>
        <taxon>Agaricomycotina</taxon>
        <taxon>Agaricomycetes</taxon>
        <taxon>Polyporales</taxon>
        <taxon>Phanerochaetaceae</taxon>
        <taxon>Phlebiopsis</taxon>
    </lineage>
</organism>
<feature type="region of interest" description="Disordered" evidence="1">
    <location>
        <begin position="194"/>
        <end position="250"/>
    </location>
</feature>
<dbReference type="HOGENOM" id="CLU_1111716_0_0_1"/>
<dbReference type="AlphaFoldDB" id="A0A0C3PP35"/>
<reference evidence="2 3" key="1">
    <citation type="journal article" date="2014" name="PLoS Genet.">
        <title>Analysis of the Phlebiopsis gigantea genome, transcriptome and secretome provides insight into its pioneer colonization strategies of wood.</title>
        <authorList>
            <person name="Hori C."/>
            <person name="Ishida T."/>
            <person name="Igarashi K."/>
            <person name="Samejima M."/>
            <person name="Suzuki H."/>
            <person name="Master E."/>
            <person name="Ferreira P."/>
            <person name="Ruiz-Duenas F.J."/>
            <person name="Held B."/>
            <person name="Canessa P."/>
            <person name="Larrondo L.F."/>
            <person name="Schmoll M."/>
            <person name="Druzhinina I.S."/>
            <person name="Kubicek C.P."/>
            <person name="Gaskell J.A."/>
            <person name="Kersten P."/>
            <person name="St John F."/>
            <person name="Glasner J."/>
            <person name="Sabat G."/>
            <person name="Splinter BonDurant S."/>
            <person name="Syed K."/>
            <person name="Yadav J."/>
            <person name="Mgbeahuruike A.C."/>
            <person name="Kovalchuk A."/>
            <person name="Asiegbu F.O."/>
            <person name="Lackner G."/>
            <person name="Hoffmeister D."/>
            <person name="Rencoret J."/>
            <person name="Gutierrez A."/>
            <person name="Sun H."/>
            <person name="Lindquist E."/>
            <person name="Barry K."/>
            <person name="Riley R."/>
            <person name="Grigoriev I.V."/>
            <person name="Henrissat B."/>
            <person name="Kues U."/>
            <person name="Berka R.M."/>
            <person name="Martinez A.T."/>
            <person name="Covert S.F."/>
            <person name="Blanchette R.A."/>
            <person name="Cullen D."/>
        </authorList>
    </citation>
    <scope>NUCLEOTIDE SEQUENCE [LARGE SCALE GENOMIC DNA]</scope>
    <source>
        <strain evidence="2 3">11061_1 CR5-6</strain>
    </source>
</reference>
<dbReference type="EMBL" id="KN840476">
    <property type="protein sequence ID" value="KIP08648.1"/>
    <property type="molecule type" value="Genomic_DNA"/>
</dbReference>
<evidence type="ECO:0000313" key="3">
    <source>
        <dbReference type="Proteomes" id="UP000053257"/>
    </source>
</evidence>
<evidence type="ECO:0000256" key="1">
    <source>
        <dbReference type="SAM" id="MobiDB-lite"/>
    </source>
</evidence>
<evidence type="ECO:0000313" key="2">
    <source>
        <dbReference type="EMBL" id="KIP08648.1"/>
    </source>
</evidence>
<gene>
    <name evidence="2" type="ORF">PHLGIDRAFT_365231</name>
</gene>
<feature type="compositionally biased region" description="Polar residues" evidence="1">
    <location>
        <begin position="67"/>
        <end position="76"/>
    </location>
</feature>
<dbReference type="OrthoDB" id="10612723at2759"/>
<dbReference type="Proteomes" id="UP000053257">
    <property type="component" value="Unassembled WGS sequence"/>
</dbReference>
<proteinExistence type="predicted"/>
<name>A0A0C3PP35_PHLG1</name>